<dbReference type="AlphaFoldDB" id="A0A2T0FBU2"/>
<keyword evidence="9" id="KW-1185">Reference proteome</keyword>
<evidence type="ECO:0000256" key="6">
    <source>
        <dbReference type="ARBA" id="ARBA00038255"/>
    </source>
</evidence>
<dbReference type="GO" id="GO:0030488">
    <property type="term" value="P:tRNA methylation"/>
    <property type="evidence" value="ECO:0007669"/>
    <property type="project" value="TreeGrafter"/>
</dbReference>
<dbReference type="EMBL" id="NDIQ01000001">
    <property type="protein sequence ID" value="PRT52466.1"/>
    <property type="molecule type" value="Genomic_DNA"/>
</dbReference>
<feature type="repeat" description="WD" evidence="7">
    <location>
        <begin position="123"/>
        <end position="164"/>
    </location>
</feature>
<dbReference type="Proteomes" id="UP000238350">
    <property type="component" value="Unassembled WGS sequence"/>
</dbReference>
<keyword evidence="5" id="KW-0677">Repeat</keyword>
<keyword evidence="3 7" id="KW-0853">WD repeat</keyword>
<dbReference type="PROSITE" id="PS50082">
    <property type="entry name" value="WD_REPEATS_2"/>
    <property type="match status" value="1"/>
</dbReference>
<gene>
    <name evidence="8" type="ORF">B9G98_00086</name>
</gene>
<dbReference type="PANTHER" id="PTHR14344">
    <property type="entry name" value="WD REPEAT PROTEIN"/>
    <property type="match status" value="1"/>
</dbReference>
<dbReference type="InterPro" id="IPR015943">
    <property type="entry name" value="WD40/YVTN_repeat-like_dom_sf"/>
</dbReference>
<accession>A0A2T0FBU2</accession>
<keyword evidence="2" id="KW-0963">Cytoplasm</keyword>
<keyword evidence="4" id="KW-0819">tRNA processing</keyword>
<dbReference type="Gene3D" id="2.130.10.10">
    <property type="entry name" value="YVTN repeat-like/Quinoprotein amine dehydrogenase"/>
    <property type="match status" value="3"/>
</dbReference>
<dbReference type="SUPFAM" id="SSF50978">
    <property type="entry name" value="WD40 repeat-like"/>
    <property type="match status" value="2"/>
</dbReference>
<sequence length="862" mass="96384">MFSLHKIHGIAALGDQIALWGAKSVLFTTLEETENGDIRELSANDWVVSVGLKLGMAFIQTAHNEVIEFDLDAKRVNQVRKCSECSILYSGQLYTQSNLCAAGTVLGGVVVWDYNTEQVKYNFTDHEGSIFYVQFSPCGKFLASCSDDRSIIVWDLETGELIGRGWGHASRIWSLDFADNGLVISVSEDCTARLWQANVQKKSLETIQVVHGHQGRNIWCLSTTKFEGDTVLVTGGGDGRIKLQNISQPKHFQEWSITDIVGQPEKGEHLKDYKRLEDRIVLTTSAGKIYTHVDGAWSRLDHTILDEYSVVRLVGDRFVVAARDGRFVVVSDGIYQFKVELVGKLLEAFPVTMEDNKPCLLLQTENKTEPYRIVDLNGETLQTFAPIQNFMITSALYHRGMLFVGSRAGGVAVSKGNEWTTTRRIFQTQDTITCFVAISERVMISCRSGHYGLFSPDTQLTPFYTNKLQRGSVERIQIQDDGTVLFFGFKTDKFFIWNSTHDYEVASEVCGGAHRAWCAEVNRADESQFELYFTKAGKLSLISKPGNQHFKQSILRTGTHGREIRGLEFSLAHQGLLASASEDTCVNLALLDKNDFIETKLSLRHHVSGIQVLHWSLCGKYLLTGGGREELIWWRVDVHDKDVYAMEIARLPTVSKSPDLRIMDFDLVETSEGSWILATGYSDSTLRLWRFENGSFSLLVTKKYRECCILNVHLIDGYLLTSATDGHLVLWHCRDGNIGEPLLRHQIHQSGVRCSAVQLIDGMIHHYSGGDDNALVAVTVNAQHEVTEVFRHNDAHSSTISSMALTDGKLYTTGCDQKVRLWSLEGQLLQSLYTSVADTGTLALQNDKLVAGGMGLALFRVE</sequence>
<dbReference type="GeneID" id="36513835"/>
<dbReference type="InterPro" id="IPR036322">
    <property type="entry name" value="WD40_repeat_dom_sf"/>
</dbReference>
<comment type="subcellular location">
    <subcellularLocation>
        <location evidence="1">Cytoplasm</location>
    </subcellularLocation>
</comment>
<evidence type="ECO:0000256" key="7">
    <source>
        <dbReference type="PROSITE-ProRule" id="PRU00221"/>
    </source>
</evidence>
<dbReference type="PROSITE" id="PS00678">
    <property type="entry name" value="WD_REPEATS_1"/>
    <property type="match status" value="1"/>
</dbReference>
<dbReference type="PANTHER" id="PTHR14344:SF3">
    <property type="entry name" value="WD REPEAT-CONTAINING PROTEIN 6"/>
    <property type="match status" value="1"/>
</dbReference>
<comment type="caution">
    <text evidence="8">The sequence shown here is derived from an EMBL/GenBank/DDBJ whole genome shotgun (WGS) entry which is preliminary data.</text>
</comment>
<evidence type="ECO:0000313" key="9">
    <source>
        <dbReference type="Proteomes" id="UP000238350"/>
    </source>
</evidence>
<evidence type="ECO:0000256" key="4">
    <source>
        <dbReference type="ARBA" id="ARBA00022694"/>
    </source>
</evidence>
<organism evidence="8 9">
    <name type="scientific">Wickerhamiella sorbophila</name>
    <dbReference type="NCBI Taxonomy" id="45607"/>
    <lineage>
        <taxon>Eukaryota</taxon>
        <taxon>Fungi</taxon>
        <taxon>Dikarya</taxon>
        <taxon>Ascomycota</taxon>
        <taxon>Saccharomycotina</taxon>
        <taxon>Dipodascomycetes</taxon>
        <taxon>Dipodascales</taxon>
        <taxon>Trichomonascaceae</taxon>
        <taxon>Wickerhamiella</taxon>
    </lineage>
</organism>
<dbReference type="STRING" id="45607.A0A2T0FBU2"/>
<dbReference type="SMART" id="SM00320">
    <property type="entry name" value="WD40"/>
    <property type="match status" value="9"/>
</dbReference>
<dbReference type="Pfam" id="PF00400">
    <property type="entry name" value="WD40"/>
    <property type="match status" value="4"/>
</dbReference>
<dbReference type="InterPro" id="IPR019775">
    <property type="entry name" value="WD40_repeat_CS"/>
</dbReference>
<comment type="similarity">
    <text evidence="6">Belongs to the WD repeat WDR6 family.</text>
</comment>
<dbReference type="InterPro" id="IPR001680">
    <property type="entry name" value="WD40_rpt"/>
</dbReference>
<evidence type="ECO:0000256" key="3">
    <source>
        <dbReference type="ARBA" id="ARBA00022574"/>
    </source>
</evidence>
<evidence type="ECO:0000256" key="1">
    <source>
        <dbReference type="ARBA" id="ARBA00004496"/>
    </source>
</evidence>
<evidence type="ECO:0000256" key="2">
    <source>
        <dbReference type="ARBA" id="ARBA00022490"/>
    </source>
</evidence>
<evidence type="ECO:0000256" key="5">
    <source>
        <dbReference type="ARBA" id="ARBA00022737"/>
    </source>
</evidence>
<dbReference type="InterPro" id="IPR051973">
    <property type="entry name" value="tRNA_Anticodon_Mtase-Reg"/>
</dbReference>
<dbReference type="RefSeq" id="XP_024662412.1">
    <property type="nucleotide sequence ID" value="XM_024806644.1"/>
</dbReference>
<dbReference type="OrthoDB" id="66881at2759"/>
<name>A0A2T0FBU2_9ASCO</name>
<reference evidence="8 9" key="1">
    <citation type="submission" date="2017-04" db="EMBL/GenBank/DDBJ databases">
        <title>Genome sequencing of [Candida] sorbophila.</title>
        <authorList>
            <person name="Ahn J.O."/>
        </authorList>
    </citation>
    <scope>NUCLEOTIDE SEQUENCE [LARGE SCALE GENOMIC DNA]</scope>
    <source>
        <strain evidence="8 9">DS02</strain>
    </source>
</reference>
<dbReference type="GO" id="GO:0005737">
    <property type="term" value="C:cytoplasm"/>
    <property type="evidence" value="ECO:0007669"/>
    <property type="project" value="UniProtKB-SubCell"/>
</dbReference>
<dbReference type="PROSITE" id="PS50294">
    <property type="entry name" value="WD_REPEATS_REGION"/>
    <property type="match status" value="1"/>
</dbReference>
<proteinExistence type="inferred from homology"/>
<evidence type="ECO:0000313" key="8">
    <source>
        <dbReference type="EMBL" id="PRT52466.1"/>
    </source>
</evidence>
<protein>
    <submittedName>
        <fullName evidence="8">Regulator of Ty1 transposition protein 10</fullName>
    </submittedName>
</protein>